<name>X1IP20_9ZZZZ</name>
<feature type="non-terminal residue" evidence="1">
    <location>
        <position position="1"/>
    </location>
</feature>
<proteinExistence type="predicted"/>
<accession>X1IP20</accession>
<gene>
    <name evidence="1" type="ORF">S03H2_66858</name>
</gene>
<sequence>NFNKFLELEPYSELAGTVRNMLIYLEKIKK</sequence>
<dbReference type="EMBL" id="BARU01043704">
    <property type="protein sequence ID" value="GAH84196.1"/>
    <property type="molecule type" value="Genomic_DNA"/>
</dbReference>
<dbReference type="AlphaFoldDB" id="X1IP20"/>
<reference evidence="1" key="1">
    <citation type="journal article" date="2014" name="Front. Microbiol.">
        <title>High frequency of phylogenetically diverse reductive dehalogenase-homologous genes in deep subseafloor sedimentary metagenomes.</title>
        <authorList>
            <person name="Kawai M."/>
            <person name="Futagami T."/>
            <person name="Toyoda A."/>
            <person name="Takaki Y."/>
            <person name="Nishi S."/>
            <person name="Hori S."/>
            <person name="Arai W."/>
            <person name="Tsubouchi T."/>
            <person name="Morono Y."/>
            <person name="Uchiyama I."/>
            <person name="Ito T."/>
            <person name="Fujiyama A."/>
            <person name="Inagaki F."/>
            <person name="Takami H."/>
        </authorList>
    </citation>
    <scope>NUCLEOTIDE SEQUENCE</scope>
    <source>
        <strain evidence="1">Expedition CK06-06</strain>
    </source>
</reference>
<comment type="caution">
    <text evidence="1">The sequence shown here is derived from an EMBL/GenBank/DDBJ whole genome shotgun (WGS) entry which is preliminary data.</text>
</comment>
<evidence type="ECO:0000313" key="1">
    <source>
        <dbReference type="EMBL" id="GAH84196.1"/>
    </source>
</evidence>
<organism evidence="1">
    <name type="scientific">marine sediment metagenome</name>
    <dbReference type="NCBI Taxonomy" id="412755"/>
    <lineage>
        <taxon>unclassified sequences</taxon>
        <taxon>metagenomes</taxon>
        <taxon>ecological metagenomes</taxon>
    </lineage>
</organism>
<protein>
    <submittedName>
        <fullName evidence="1">Uncharacterized protein</fullName>
    </submittedName>
</protein>